<name>A0A2J0JHP7_9BACT</name>
<dbReference type="AlphaFoldDB" id="A0A2J0JHP7"/>
<dbReference type="Gene3D" id="3.40.30.10">
    <property type="entry name" value="Glutaredoxin"/>
    <property type="match status" value="1"/>
</dbReference>
<evidence type="ECO:0000259" key="1">
    <source>
        <dbReference type="Pfam" id="PF00085"/>
    </source>
</evidence>
<proteinExistence type="predicted"/>
<feature type="domain" description="Thioredoxin" evidence="1">
    <location>
        <begin position="48"/>
        <end position="110"/>
    </location>
</feature>
<dbReference type="Pfam" id="PF00085">
    <property type="entry name" value="Thioredoxin"/>
    <property type="match status" value="1"/>
</dbReference>
<protein>
    <recommendedName>
        <fullName evidence="1">Thioredoxin domain-containing protein</fullName>
    </recommendedName>
</protein>
<sequence>MNNKNIFILIISLLILGTIATVLLQSSSVSTGPSKYDEFAQCLKGRGAVFYGAFWCPHCKTQKELFGSSAKLLPYVECSTFDGQNQLQICKDKKIEGYPTWEFSDETRLSGEISLEKLAEKTSCLLPL</sequence>
<comment type="caution">
    <text evidence="2">The sequence shown here is derived from an EMBL/GenBank/DDBJ whole genome shotgun (WGS) entry which is preliminary data.</text>
</comment>
<organism evidence="2 3">
    <name type="scientific">Candidatus Nomurabacteria bacterium CG10_big_fil_rev_8_21_14_0_10_03_31_7</name>
    <dbReference type="NCBI Taxonomy" id="1974730"/>
    <lineage>
        <taxon>Bacteria</taxon>
        <taxon>Candidatus Nomuraibacteriota</taxon>
    </lineage>
</organism>
<dbReference type="PANTHER" id="PTHR34573:SF1">
    <property type="entry name" value="VITAMIN K EPOXIDE REDUCTASE DOMAIN-CONTAINING PROTEIN"/>
    <property type="match status" value="1"/>
</dbReference>
<reference evidence="3" key="1">
    <citation type="submission" date="2017-09" db="EMBL/GenBank/DDBJ databases">
        <title>Depth-based differentiation of microbial function through sediment-hosted aquifers and enrichment of novel symbionts in the deep terrestrial subsurface.</title>
        <authorList>
            <person name="Probst A.J."/>
            <person name="Ladd B."/>
            <person name="Jarett J.K."/>
            <person name="Geller-Mcgrath D.E."/>
            <person name="Sieber C.M.K."/>
            <person name="Emerson J.B."/>
            <person name="Anantharaman K."/>
            <person name="Thomas B.C."/>
            <person name="Malmstrom R."/>
            <person name="Stieglmeier M."/>
            <person name="Klingl A."/>
            <person name="Woyke T."/>
            <person name="Ryan C.M."/>
            <person name="Banfield J.F."/>
        </authorList>
    </citation>
    <scope>NUCLEOTIDE SEQUENCE [LARGE SCALE GENOMIC DNA]</scope>
</reference>
<dbReference type="InterPro" id="IPR013766">
    <property type="entry name" value="Thioredoxin_domain"/>
</dbReference>
<gene>
    <name evidence="2" type="ORF">COU48_01870</name>
</gene>
<evidence type="ECO:0000313" key="3">
    <source>
        <dbReference type="Proteomes" id="UP000228613"/>
    </source>
</evidence>
<accession>A0A2J0JHP7</accession>
<evidence type="ECO:0000313" key="2">
    <source>
        <dbReference type="EMBL" id="PIR68845.1"/>
    </source>
</evidence>
<dbReference type="SUPFAM" id="SSF52833">
    <property type="entry name" value="Thioredoxin-like"/>
    <property type="match status" value="1"/>
</dbReference>
<dbReference type="PANTHER" id="PTHR34573">
    <property type="entry name" value="VKC DOMAIN-CONTAINING PROTEIN"/>
    <property type="match status" value="1"/>
</dbReference>
<dbReference type="Proteomes" id="UP000228613">
    <property type="component" value="Unassembled WGS sequence"/>
</dbReference>
<dbReference type="InterPro" id="IPR036249">
    <property type="entry name" value="Thioredoxin-like_sf"/>
</dbReference>
<dbReference type="EMBL" id="PFCP01000049">
    <property type="protein sequence ID" value="PIR68845.1"/>
    <property type="molecule type" value="Genomic_DNA"/>
</dbReference>